<comment type="similarity">
    <text evidence="1 8">Belongs to the SOS response-associated peptidase family.</text>
</comment>
<gene>
    <name evidence="10" type="ORF">AN277_0206855</name>
</gene>
<accession>A0A199NS78</accession>
<keyword evidence="2 8" id="KW-0645">Protease</keyword>
<dbReference type="SUPFAM" id="SSF143081">
    <property type="entry name" value="BB1717-like"/>
    <property type="match status" value="1"/>
</dbReference>
<keyword evidence="11" id="KW-1185">Reference proteome</keyword>
<dbReference type="GO" id="GO:0006508">
    <property type="term" value="P:proteolysis"/>
    <property type="evidence" value="ECO:0007669"/>
    <property type="project" value="UniProtKB-KW"/>
</dbReference>
<dbReference type="PANTHER" id="PTHR13604:SF0">
    <property type="entry name" value="ABASIC SITE PROCESSING PROTEIN HMCES"/>
    <property type="match status" value="1"/>
</dbReference>
<feature type="region of interest" description="Disordered" evidence="9">
    <location>
        <begin position="241"/>
        <end position="263"/>
    </location>
</feature>
<dbReference type="InterPro" id="IPR036590">
    <property type="entry name" value="SRAP-like"/>
</dbReference>
<evidence type="ECO:0000256" key="1">
    <source>
        <dbReference type="ARBA" id="ARBA00008136"/>
    </source>
</evidence>
<evidence type="ECO:0000256" key="5">
    <source>
        <dbReference type="ARBA" id="ARBA00023124"/>
    </source>
</evidence>
<dbReference type="EC" id="3.4.-.-" evidence="8"/>
<dbReference type="AlphaFoldDB" id="A0A199NS78"/>
<evidence type="ECO:0000256" key="3">
    <source>
        <dbReference type="ARBA" id="ARBA00022763"/>
    </source>
</evidence>
<dbReference type="RefSeq" id="WP_064725484.1">
    <property type="nucleotide sequence ID" value="NZ_CP113782.1"/>
</dbReference>
<keyword evidence="5" id="KW-0190">Covalent protein-DNA linkage</keyword>
<protein>
    <recommendedName>
        <fullName evidence="8">Abasic site processing protein</fullName>
        <ecNumber evidence="8">3.4.-.-</ecNumber>
    </recommendedName>
</protein>
<keyword evidence="3" id="KW-0227">DNA damage</keyword>
<dbReference type="Gene3D" id="3.90.1680.10">
    <property type="entry name" value="SOS response associated peptidase-like"/>
    <property type="match status" value="1"/>
</dbReference>
<evidence type="ECO:0000256" key="7">
    <source>
        <dbReference type="ARBA" id="ARBA00023239"/>
    </source>
</evidence>
<proteinExistence type="inferred from homology"/>
<dbReference type="Proteomes" id="UP000053171">
    <property type="component" value="Unassembled WGS sequence"/>
</dbReference>
<dbReference type="PANTHER" id="PTHR13604">
    <property type="entry name" value="DC12-RELATED"/>
    <property type="match status" value="1"/>
</dbReference>
<keyword evidence="6" id="KW-0238">DNA-binding</keyword>
<dbReference type="GO" id="GO:0003697">
    <property type="term" value="F:single-stranded DNA binding"/>
    <property type="evidence" value="ECO:0007669"/>
    <property type="project" value="InterPro"/>
</dbReference>
<dbReference type="GO" id="GO:0016829">
    <property type="term" value="F:lyase activity"/>
    <property type="evidence" value="ECO:0007669"/>
    <property type="project" value="UniProtKB-KW"/>
</dbReference>
<evidence type="ECO:0000256" key="6">
    <source>
        <dbReference type="ARBA" id="ARBA00023125"/>
    </source>
</evidence>
<reference evidence="10" key="1">
    <citation type="submission" date="2016-06" db="EMBL/GenBank/DDBJ databases">
        <title>Identification of putative biosynthetic pathways for the production of bioactive secondary metabolites by the marine actinomycete Kocuria kristinae RUTW2-3.</title>
        <authorList>
            <person name="Waterworth S.C."/>
            <person name="Walmsley T.A."/>
            <person name="Matongo T."/>
            <person name="Davies-Coleman M.T."/>
            <person name="Dorrington R.A."/>
        </authorList>
    </citation>
    <scope>NUCLEOTIDE SEQUENCE [LARGE SCALE GENOMIC DNA]</scope>
    <source>
        <strain evidence="10">RUTW2-3</strain>
    </source>
</reference>
<evidence type="ECO:0000256" key="8">
    <source>
        <dbReference type="RuleBase" id="RU364100"/>
    </source>
</evidence>
<evidence type="ECO:0000256" key="2">
    <source>
        <dbReference type="ARBA" id="ARBA00022670"/>
    </source>
</evidence>
<dbReference type="Pfam" id="PF02586">
    <property type="entry name" value="SRAP"/>
    <property type="match status" value="1"/>
</dbReference>
<comment type="caution">
    <text evidence="10">The sequence shown here is derived from an EMBL/GenBank/DDBJ whole genome shotgun (WGS) entry which is preliminary data.</text>
</comment>
<dbReference type="GO" id="GO:0008233">
    <property type="term" value="F:peptidase activity"/>
    <property type="evidence" value="ECO:0007669"/>
    <property type="project" value="UniProtKB-KW"/>
</dbReference>
<sequence length="263" mass="29182">MCGRYVIARAAGDLLAGVELEESCADYNVAPTHTVPIIVDHAQEDGTRRRAIHPARWGLLPRWAKDETFSSRTFNARSETAATKPAFRHAAAAQHCAIPANGYYEWLRTEVPGRKTPEKTPYYVHPSAEEQSIYFAGLYDWWRIPSGPDEGQWLLSATILTMDSPSAEEADTRNSETLRQLSRLHDRLPVPLETTGDPQDGLSTWLRTAAEGAEAAQRAIDAVRERAYDVAAAWRLREVGPAVGSPRNNGPELLEPAGQRRLL</sequence>
<keyword evidence="7" id="KW-0456">Lyase</keyword>
<organism evidence="10 11">
    <name type="scientific">Rothia kristinae</name>
    <dbReference type="NCBI Taxonomy" id="37923"/>
    <lineage>
        <taxon>Bacteria</taxon>
        <taxon>Bacillati</taxon>
        <taxon>Actinomycetota</taxon>
        <taxon>Actinomycetes</taxon>
        <taxon>Micrococcales</taxon>
        <taxon>Micrococcaceae</taxon>
        <taxon>Rothia</taxon>
    </lineage>
</organism>
<evidence type="ECO:0000256" key="9">
    <source>
        <dbReference type="SAM" id="MobiDB-lite"/>
    </source>
</evidence>
<dbReference type="InterPro" id="IPR003738">
    <property type="entry name" value="SRAP"/>
</dbReference>
<evidence type="ECO:0000313" key="11">
    <source>
        <dbReference type="Proteomes" id="UP000053171"/>
    </source>
</evidence>
<evidence type="ECO:0000256" key="4">
    <source>
        <dbReference type="ARBA" id="ARBA00022801"/>
    </source>
</evidence>
<dbReference type="EMBL" id="LJBJ02000012">
    <property type="protein sequence ID" value="OAX51767.1"/>
    <property type="molecule type" value="Genomic_DNA"/>
</dbReference>
<dbReference type="GO" id="GO:0106300">
    <property type="term" value="P:protein-DNA covalent cross-linking repair"/>
    <property type="evidence" value="ECO:0007669"/>
    <property type="project" value="InterPro"/>
</dbReference>
<name>A0A199NS78_9MICC</name>
<keyword evidence="4 8" id="KW-0378">Hydrolase</keyword>
<evidence type="ECO:0000313" key="10">
    <source>
        <dbReference type="EMBL" id="OAX51767.1"/>
    </source>
</evidence>